<evidence type="ECO:0000256" key="3">
    <source>
        <dbReference type="PROSITE-ProRule" id="PRU00023"/>
    </source>
</evidence>
<keyword evidence="6" id="KW-1185">Reference proteome</keyword>
<dbReference type="Proteomes" id="UP000007800">
    <property type="component" value="Unassembled WGS sequence"/>
</dbReference>
<dbReference type="GO" id="GO:0005634">
    <property type="term" value="C:nucleus"/>
    <property type="evidence" value="ECO:0007669"/>
    <property type="project" value="TreeGrafter"/>
</dbReference>
<evidence type="ECO:0000256" key="2">
    <source>
        <dbReference type="ARBA" id="ARBA00023043"/>
    </source>
</evidence>
<dbReference type="GeneID" id="9046761"/>
<dbReference type="InterPro" id="IPR002110">
    <property type="entry name" value="Ankyrin_rpt"/>
</dbReference>
<dbReference type="Gene3D" id="1.25.40.20">
    <property type="entry name" value="Ankyrin repeat-containing domain"/>
    <property type="match status" value="1"/>
</dbReference>
<dbReference type="AlphaFoldDB" id="C5KVN5"/>
<feature type="region of interest" description="Disordered" evidence="4">
    <location>
        <begin position="38"/>
        <end position="76"/>
    </location>
</feature>
<name>C5KVN5_PERM5</name>
<evidence type="ECO:0000256" key="4">
    <source>
        <dbReference type="SAM" id="MobiDB-lite"/>
    </source>
</evidence>
<dbReference type="InterPro" id="IPR050776">
    <property type="entry name" value="Ank_Repeat/CDKN_Inhibitor"/>
</dbReference>
<evidence type="ECO:0000313" key="5">
    <source>
        <dbReference type="EMBL" id="EER11420.1"/>
    </source>
</evidence>
<sequence length="293" mass="31244">MSPGASSKPEYNDHMSPGCGTCFRAAVLGSLLAVGTPAKVTSGKRRKDKEGQRTTAKKSIGEDTTTLAPSTVTDGSYRNGACITPKGATRCLHGIRVERHSSMPEVNGSSPTLVLRHAVRGISAELFESEATPMTVKSDLRTFPTLKTPAPSEGVMRELELEMLRAVRAGDPLRVGKILACGCRPNPQASPSAGFLMESSTPEISLLLLEAGADVNATRPSDGESALMLAVRAGDARMVRLLLEFGANPSVRNRRNESPLILAAQLNKHEIYSLLIGRLTACLDRHRKSGAPF</sequence>
<dbReference type="InterPro" id="IPR036770">
    <property type="entry name" value="Ankyrin_rpt-contain_sf"/>
</dbReference>
<dbReference type="PROSITE" id="PS50297">
    <property type="entry name" value="ANK_REP_REGION"/>
    <property type="match status" value="1"/>
</dbReference>
<dbReference type="RefSeq" id="XP_002779625.1">
    <property type="nucleotide sequence ID" value="XM_002779579.1"/>
</dbReference>
<dbReference type="PANTHER" id="PTHR24201">
    <property type="entry name" value="ANK_REP_REGION DOMAIN-CONTAINING PROTEIN"/>
    <property type="match status" value="1"/>
</dbReference>
<keyword evidence="2 3" id="KW-0040">ANK repeat</keyword>
<keyword evidence="1" id="KW-0677">Repeat</keyword>
<protein>
    <submittedName>
        <fullName evidence="5">M-phase phosphoprotein, putative</fullName>
    </submittedName>
</protein>
<reference evidence="5 6" key="1">
    <citation type="submission" date="2008-07" db="EMBL/GenBank/DDBJ databases">
        <authorList>
            <person name="El-Sayed N."/>
            <person name="Caler E."/>
            <person name="Inman J."/>
            <person name="Amedeo P."/>
            <person name="Hass B."/>
            <person name="Wortman J."/>
        </authorList>
    </citation>
    <scope>NUCLEOTIDE SEQUENCE [LARGE SCALE GENOMIC DNA]</scope>
    <source>
        <strain evidence="6">ATCC 50983 / TXsc</strain>
    </source>
</reference>
<evidence type="ECO:0000256" key="1">
    <source>
        <dbReference type="ARBA" id="ARBA00022737"/>
    </source>
</evidence>
<dbReference type="SMART" id="SM00248">
    <property type="entry name" value="ANK"/>
    <property type="match status" value="2"/>
</dbReference>
<accession>C5KVN5</accession>
<dbReference type="EMBL" id="GG676694">
    <property type="protein sequence ID" value="EER11420.1"/>
    <property type="molecule type" value="Genomic_DNA"/>
</dbReference>
<feature type="repeat" description="ANK" evidence="3">
    <location>
        <begin position="222"/>
        <end position="254"/>
    </location>
</feature>
<organism evidence="6">
    <name type="scientific">Perkinsus marinus (strain ATCC 50983 / TXsc)</name>
    <dbReference type="NCBI Taxonomy" id="423536"/>
    <lineage>
        <taxon>Eukaryota</taxon>
        <taxon>Sar</taxon>
        <taxon>Alveolata</taxon>
        <taxon>Perkinsozoa</taxon>
        <taxon>Perkinsea</taxon>
        <taxon>Perkinsida</taxon>
        <taxon>Perkinsidae</taxon>
        <taxon>Perkinsus</taxon>
    </lineage>
</organism>
<feature type="compositionally biased region" description="Polar residues" evidence="4">
    <location>
        <begin position="62"/>
        <end position="76"/>
    </location>
</feature>
<dbReference type="PANTHER" id="PTHR24201:SF16">
    <property type="entry name" value="ANKYRIN-1-LIKE-RELATED"/>
    <property type="match status" value="1"/>
</dbReference>
<dbReference type="OrthoDB" id="194358at2759"/>
<evidence type="ECO:0000313" key="6">
    <source>
        <dbReference type="Proteomes" id="UP000007800"/>
    </source>
</evidence>
<dbReference type="SUPFAM" id="SSF48403">
    <property type="entry name" value="Ankyrin repeat"/>
    <property type="match status" value="1"/>
</dbReference>
<dbReference type="PROSITE" id="PS50088">
    <property type="entry name" value="ANK_REPEAT"/>
    <property type="match status" value="1"/>
</dbReference>
<gene>
    <name evidence="5" type="ORF">Pmar_PMAR011083</name>
</gene>
<dbReference type="InParanoid" id="C5KVN5"/>
<dbReference type="Pfam" id="PF12796">
    <property type="entry name" value="Ank_2"/>
    <property type="match status" value="1"/>
</dbReference>
<proteinExistence type="predicted"/>